<evidence type="ECO:0000313" key="7">
    <source>
        <dbReference type="EMBL" id="CUN41676.1"/>
    </source>
</evidence>
<organism evidence="7 8">
    <name type="scientific">Parabacteroides distasonis</name>
    <dbReference type="NCBI Taxonomy" id="823"/>
    <lineage>
        <taxon>Bacteria</taxon>
        <taxon>Pseudomonadati</taxon>
        <taxon>Bacteroidota</taxon>
        <taxon>Bacteroidia</taxon>
        <taxon>Bacteroidales</taxon>
        <taxon>Tannerellaceae</taxon>
        <taxon>Parabacteroides</taxon>
    </lineage>
</organism>
<evidence type="ECO:0000313" key="8">
    <source>
        <dbReference type="Proteomes" id="UP000095455"/>
    </source>
</evidence>
<keyword evidence="4" id="KW-0281">Fimbrium</keyword>
<evidence type="ECO:0000256" key="3">
    <source>
        <dbReference type="ARBA" id="ARBA00022729"/>
    </source>
</evidence>
<evidence type="ECO:0000256" key="2">
    <source>
        <dbReference type="ARBA" id="ARBA00006011"/>
    </source>
</evidence>
<dbReference type="Proteomes" id="UP000095455">
    <property type="component" value="Unassembled WGS sequence"/>
</dbReference>
<feature type="chain" id="PRO_5034226218" evidence="5">
    <location>
        <begin position="21"/>
        <end position="431"/>
    </location>
</feature>
<accession>A0A8D9NXU5</accession>
<dbReference type="RefSeq" id="WP_057316336.1">
    <property type="nucleotide sequence ID" value="NZ_CABMKT010000001.1"/>
</dbReference>
<dbReference type="Gene3D" id="2.60.40.3690">
    <property type="match status" value="1"/>
</dbReference>
<dbReference type="EMBL" id="CYYK01000001">
    <property type="protein sequence ID" value="CUN41676.1"/>
    <property type="molecule type" value="Genomic_DNA"/>
</dbReference>
<comment type="subcellular location">
    <subcellularLocation>
        <location evidence="1">Fimbrium</location>
    </subcellularLocation>
</comment>
<dbReference type="GO" id="GO:0009289">
    <property type="term" value="C:pilus"/>
    <property type="evidence" value="ECO:0007669"/>
    <property type="project" value="UniProtKB-SubCell"/>
</dbReference>
<sequence>MRFKRYILLSLVLCGLAACSDDNTIEIPEAPVLEKAQLALAIKSEKGTTTKAGEAVVPTDADVNKLTVGVFGTGWNVVYTVSGSDITKTTTDNVATQEIGPKEVYAGTADVIVVANASTEVQTALSNADTKDAFLSTVIKLEEENLTKGLTMSSEVLTVSLVANTTNFIGYASETGDITVGDKTGKEIYGDGPVRLVRDVASIALASVRTENPDKANYESKSFTLKEVFIASAKGVSSVASSGYWGSIEKVFSFTERGFGYSDYKVGQNFSKTPANIDEGSYKRGTQTVLASLFVKDTEGSACNHEFYVYENKEGEIEEKSETGANRDYANHTLLIVKGDYTYLPKGLADTDANYVTKKDCYYAVPVGAEVTINNKTELNFYVQRNYKYAIDLTIIGPGSEIPYDPMVSANVSTSVKVTPWNVKEIHENVE</sequence>
<feature type="domain" description="Major fimbrial subunit protein N-terminal" evidence="6">
    <location>
        <begin position="36"/>
        <end position="198"/>
    </location>
</feature>
<evidence type="ECO:0000259" key="6">
    <source>
        <dbReference type="Pfam" id="PF06321"/>
    </source>
</evidence>
<name>A0A8D9NXU5_PARDI</name>
<evidence type="ECO:0000256" key="1">
    <source>
        <dbReference type="ARBA" id="ARBA00004561"/>
    </source>
</evidence>
<dbReference type="AlphaFoldDB" id="A0A8D9NXU5"/>
<keyword evidence="3 5" id="KW-0732">Signal</keyword>
<dbReference type="Pfam" id="PF06321">
    <property type="entry name" value="P_gingi_FimA"/>
    <property type="match status" value="1"/>
</dbReference>
<feature type="signal peptide" evidence="5">
    <location>
        <begin position="1"/>
        <end position="20"/>
    </location>
</feature>
<evidence type="ECO:0000256" key="4">
    <source>
        <dbReference type="ARBA" id="ARBA00023263"/>
    </source>
</evidence>
<dbReference type="Gene3D" id="2.60.40.3160">
    <property type="match status" value="1"/>
</dbReference>
<comment type="similarity">
    <text evidence="2">Belongs to the bacteroidetes fimbrillin superfamily. FimA/Mfa1 family.</text>
</comment>
<reference evidence="7 8" key="1">
    <citation type="submission" date="2015-09" db="EMBL/GenBank/DDBJ databases">
        <authorList>
            <consortium name="Pathogen Informatics"/>
        </authorList>
    </citation>
    <scope>NUCLEOTIDE SEQUENCE [LARGE SCALE GENOMIC DNA]</scope>
    <source>
        <strain evidence="7 8">2789STDY5608822</strain>
    </source>
</reference>
<evidence type="ECO:0000256" key="5">
    <source>
        <dbReference type="SAM" id="SignalP"/>
    </source>
</evidence>
<comment type="caution">
    <text evidence="7">The sequence shown here is derived from an EMBL/GenBank/DDBJ whole genome shotgun (WGS) entry which is preliminary data.</text>
</comment>
<protein>
    <submittedName>
        <fullName evidence="7">Major fimbrial subunit protein (FimA)</fullName>
    </submittedName>
</protein>
<gene>
    <name evidence="7" type="ORF">ERS852380_00298</name>
</gene>
<dbReference type="PROSITE" id="PS51257">
    <property type="entry name" value="PROKAR_LIPOPROTEIN"/>
    <property type="match status" value="1"/>
</dbReference>
<proteinExistence type="inferred from homology"/>
<dbReference type="InterPro" id="IPR029141">
    <property type="entry name" value="FimA_N"/>
</dbReference>